<dbReference type="InterPro" id="IPR002052">
    <property type="entry name" value="DNA_methylase_N6_adenine_CS"/>
</dbReference>
<feature type="binding site" evidence="5">
    <location>
        <position position="190"/>
    </location>
    <ligand>
        <name>S-adenosyl-L-methionine</name>
        <dbReference type="ChEBI" id="CHEBI:59789"/>
    </ligand>
</feature>
<keyword evidence="9" id="KW-1185">Reference proteome</keyword>
<dbReference type="PANTHER" id="PTHR18895:SF74">
    <property type="entry name" value="MTRF1L RELEASE FACTOR GLUTAMINE METHYLTRANSFERASE"/>
    <property type="match status" value="1"/>
</dbReference>
<evidence type="ECO:0000256" key="3">
    <source>
        <dbReference type="ARBA" id="ARBA00022691"/>
    </source>
</evidence>
<dbReference type="InterPro" id="IPR019874">
    <property type="entry name" value="RF_methyltr_PrmC"/>
</dbReference>
<dbReference type="RefSeq" id="WP_265725086.1">
    <property type="nucleotide sequence ID" value="NZ_JAOSLC020000003.1"/>
</dbReference>
<dbReference type="InterPro" id="IPR040758">
    <property type="entry name" value="PrmC_N"/>
</dbReference>
<dbReference type="Pfam" id="PF17827">
    <property type="entry name" value="PrmC_N"/>
    <property type="match status" value="1"/>
</dbReference>
<comment type="similarity">
    <text evidence="5">Belongs to the protein N5-glutamine methyltransferase family. PrmC subfamily.</text>
</comment>
<dbReference type="Gene3D" id="1.10.8.10">
    <property type="entry name" value="DNA helicase RuvA subunit, C-terminal domain"/>
    <property type="match status" value="1"/>
</dbReference>
<comment type="caution">
    <text evidence="5">Lacks conserved residue(s) required for the propagation of feature annotation.</text>
</comment>
<dbReference type="SUPFAM" id="SSF53335">
    <property type="entry name" value="S-adenosyl-L-methionine-dependent methyltransferases"/>
    <property type="match status" value="1"/>
</dbReference>
<evidence type="ECO:0000259" key="7">
    <source>
        <dbReference type="Pfam" id="PF17827"/>
    </source>
</evidence>
<proteinExistence type="inferred from homology"/>
<dbReference type="Gene3D" id="3.40.50.150">
    <property type="entry name" value="Vaccinia Virus protein VP39"/>
    <property type="match status" value="1"/>
</dbReference>
<gene>
    <name evidence="5 8" type="primary">prmC</name>
    <name evidence="8" type="ORF">N5A56_008615</name>
</gene>
<evidence type="ECO:0000256" key="4">
    <source>
        <dbReference type="ARBA" id="ARBA00048391"/>
    </source>
</evidence>
<dbReference type="EC" id="2.1.1.297" evidence="5"/>
<keyword evidence="3 5" id="KW-0949">S-adenosyl-L-methionine</keyword>
<dbReference type="Proteomes" id="UP001151478">
    <property type="component" value="Unassembled WGS sequence"/>
</dbReference>
<evidence type="ECO:0000313" key="8">
    <source>
        <dbReference type="EMBL" id="MDD7914470.1"/>
    </source>
</evidence>
<dbReference type="PROSITE" id="PS00092">
    <property type="entry name" value="N6_MTASE"/>
    <property type="match status" value="1"/>
</dbReference>
<dbReference type="PANTHER" id="PTHR18895">
    <property type="entry name" value="HEMK METHYLTRANSFERASE"/>
    <property type="match status" value="1"/>
</dbReference>
<dbReference type="InterPro" id="IPR007848">
    <property type="entry name" value="Small_mtfrase_dom"/>
</dbReference>
<comment type="catalytic activity">
    <reaction evidence="4 5">
        <text>L-glutaminyl-[peptide chain release factor] + S-adenosyl-L-methionine = N(5)-methyl-L-glutaminyl-[peptide chain release factor] + S-adenosyl-L-homocysteine + H(+)</text>
        <dbReference type="Rhea" id="RHEA:42896"/>
        <dbReference type="Rhea" id="RHEA-COMP:10271"/>
        <dbReference type="Rhea" id="RHEA-COMP:10272"/>
        <dbReference type="ChEBI" id="CHEBI:15378"/>
        <dbReference type="ChEBI" id="CHEBI:30011"/>
        <dbReference type="ChEBI" id="CHEBI:57856"/>
        <dbReference type="ChEBI" id="CHEBI:59789"/>
        <dbReference type="ChEBI" id="CHEBI:61891"/>
        <dbReference type="EC" id="2.1.1.297"/>
    </reaction>
</comment>
<dbReference type="InterPro" id="IPR050320">
    <property type="entry name" value="N5-glutamine_MTase"/>
</dbReference>
<dbReference type="InterPro" id="IPR004556">
    <property type="entry name" value="HemK-like"/>
</dbReference>
<dbReference type="CDD" id="cd02440">
    <property type="entry name" value="AdoMet_MTases"/>
    <property type="match status" value="1"/>
</dbReference>
<accession>A0ABT5S8P2</accession>
<dbReference type="HAMAP" id="MF_02126">
    <property type="entry name" value="RF_methyltr_PrmC"/>
    <property type="match status" value="1"/>
</dbReference>
<dbReference type="GO" id="GO:0032259">
    <property type="term" value="P:methylation"/>
    <property type="evidence" value="ECO:0007669"/>
    <property type="project" value="UniProtKB-KW"/>
</dbReference>
<dbReference type="GO" id="GO:0102559">
    <property type="term" value="F:peptide chain release factor N(5)-glutamine methyltransferase activity"/>
    <property type="evidence" value="ECO:0007669"/>
    <property type="project" value="UniProtKB-EC"/>
</dbReference>
<keyword evidence="1 5" id="KW-0489">Methyltransferase</keyword>
<feature type="domain" description="Release factor glutamine methyltransferase N-terminal" evidence="7">
    <location>
        <begin position="28"/>
        <end position="76"/>
    </location>
</feature>
<feature type="binding site" evidence="5">
    <location>
        <begin position="190"/>
        <end position="193"/>
    </location>
    <ligand>
        <name>substrate</name>
    </ligand>
</feature>
<feature type="domain" description="Methyltransferase small" evidence="6">
    <location>
        <begin position="112"/>
        <end position="207"/>
    </location>
</feature>
<protein>
    <recommendedName>
        <fullName evidence="5">Release factor glutamine methyltransferase</fullName>
        <shortName evidence="5">RF MTase</shortName>
        <ecNumber evidence="5">2.1.1.297</ecNumber>
    </recommendedName>
    <alternativeName>
        <fullName evidence="5">N5-glutamine methyltransferase PrmC</fullName>
    </alternativeName>
    <alternativeName>
        <fullName evidence="5">Protein-(glutamine-N5) MTase PrmC</fullName>
    </alternativeName>
    <alternativeName>
        <fullName evidence="5">Protein-glutamine N-methyltransferase PrmC</fullName>
    </alternativeName>
</protein>
<evidence type="ECO:0000313" key="9">
    <source>
        <dbReference type="Proteomes" id="UP001151478"/>
    </source>
</evidence>
<evidence type="ECO:0000259" key="6">
    <source>
        <dbReference type="Pfam" id="PF05175"/>
    </source>
</evidence>
<sequence>MILKNFKELLKCSLESIYPETETDSFFFLLIDEYLDLQRIDFTLNPDFLITKSKLQILNNALEKLKNEEPIQYIIGKTEFYGYPFLVDNNTLIPRPETEELVEWVIFEATKFSSKNSLKILDIGTGTGCIPISIAKKLPNASITSIDVSPHALKIAKKNAELNNVKINFIEADILKTVTLPEKFDIIVSNPPYVRELEKKEIQNNVLQNEPHLALFVSNENPLIFYEKIADLATQHLSKNGLLFFEINQYLGKETQHLLEKKQFINIELKKDLFKNYRMIKSSRS</sequence>
<dbReference type="Pfam" id="PF05175">
    <property type="entry name" value="MTS"/>
    <property type="match status" value="1"/>
</dbReference>
<dbReference type="EMBL" id="JAOSLC020000003">
    <property type="protein sequence ID" value="MDD7914470.1"/>
    <property type="molecule type" value="Genomic_DNA"/>
</dbReference>
<feature type="binding site" evidence="5">
    <location>
        <begin position="124"/>
        <end position="128"/>
    </location>
    <ligand>
        <name>S-adenosyl-L-methionine</name>
        <dbReference type="ChEBI" id="CHEBI:59789"/>
    </ligand>
</feature>
<name>A0ABT5S8P2_9FLAO</name>
<evidence type="ECO:0000256" key="2">
    <source>
        <dbReference type="ARBA" id="ARBA00022679"/>
    </source>
</evidence>
<reference evidence="8" key="1">
    <citation type="submission" date="2023-02" db="EMBL/GenBank/DDBJ databases">
        <title>Polaribacter ponticola sp. nov., isolated from seawater.</title>
        <authorList>
            <person name="Baek J.H."/>
            <person name="Kim J.M."/>
            <person name="Choi D.G."/>
            <person name="Jeon C.O."/>
        </authorList>
    </citation>
    <scope>NUCLEOTIDE SEQUENCE</scope>
    <source>
        <strain evidence="8">MSW5</strain>
    </source>
</reference>
<feature type="binding site" evidence="5">
    <location>
        <position position="147"/>
    </location>
    <ligand>
        <name>S-adenosyl-L-methionine</name>
        <dbReference type="ChEBI" id="CHEBI:59789"/>
    </ligand>
</feature>
<organism evidence="8 9">
    <name type="scientific">Polaribacter ponticola</name>
    <dbReference type="NCBI Taxonomy" id="2978475"/>
    <lineage>
        <taxon>Bacteria</taxon>
        <taxon>Pseudomonadati</taxon>
        <taxon>Bacteroidota</taxon>
        <taxon>Flavobacteriia</taxon>
        <taxon>Flavobacteriales</taxon>
        <taxon>Flavobacteriaceae</taxon>
    </lineage>
</organism>
<keyword evidence="2 5" id="KW-0808">Transferase</keyword>
<evidence type="ECO:0000256" key="5">
    <source>
        <dbReference type="HAMAP-Rule" id="MF_02126"/>
    </source>
</evidence>
<dbReference type="NCBIfam" id="TIGR00536">
    <property type="entry name" value="hemK_fam"/>
    <property type="match status" value="1"/>
</dbReference>
<evidence type="ECO:0000256" key="1">
    <source>
        <dbReference type="ARBA" id="ARBA00022603"/>
    </source>
</evidence>
<comment type="function">
    <text evidence="5">Methylates the class 1 translation termination release factors RF1/PrfA and RF2/PrfB on the glutamine residue of the universally conserved GGQ motif.</text>
</comment>
<comment type="caution">
    <text evidence="8">The sequence shown here is derived from an EMBL/GenBank/DDBJ whole genome shotgun (WGS) entry which is preliminary data.</text>
</comment>
<dbReference type="NCBIfam" id="TIGR03534">
    <property type="entry name" value="RF_mod_PrmC"/>
    <property type="match status" value="1"/>
</dbReference>
<dbReference type="InterPro" id="IPR029063">
    <property type="entry name" value="SAM-dependent_MTases_sf"/>
</dbReference>